<dbReference type="InterPro" id="IPR011009">
    <property type="entry name" value="Kinase-like_dom_sf"/>
</dbReference>
<feature type="non-terminal residue" evidence="2">
    <location>
        <position position="1"/>
    </location>
</feature>
<evidence type="ECO:0000313" key="3">
    <source>
        <dbReference type="Proteomes" id="UP001189429"/>
    </source>
</evidence>
<dbReference type="EMBL" id="CAUYUJ010018615">
    <property type="protein sequence ID" value="CAK0885000.1"/>
    <property type="molecule type" value="Genomic_DNA"/>
</dbReference>
<proteinExistence type="predicted"/>
<organism evidence="2 3">
    <name type="scientific">Prorocentrum cordatum</name>
    <dbReference type="NCBI Taxonomy" id="2364126"/>
    <lineage>
        <taxon>Eukaryota</taxon>
        <taxon>Sar</taxon>
        <taxon>Alveolata</taxon>
        <taxon>Dinophyceae</taxon>
        <taxon>Prorocentrales</taxon>
        <taxon>Prorocentraceae</taxon>
        <taxon>Prorocentrum</taxon>
    </lineage>
</organism>
<comment type="caution">
    <text evidence="2">The sequence shown here is derived from an EMBL/GenBank/DDBJ whole genome shotgun (WGS) entry which is preliminary data.</text>
</comment>
<name>A0ABN9WF35_9DINO</name>
<dbReference type="PROSITE" id="PS50011">
    <property type="entry name" value="PROTEIN_KINASE_DOM"/>
    <property type="match status" value="1"/>
</dbReference>
<dbReference type="InterPro" id="IPR008271">
    <property type="entry name" value="Ser/Thr_kinase_AS"/>
</dbReference>
<dbReference type="SMART" id="SM00220">
    <property type="entry name" value="S_TKc"/>
    <property type="match status" value="1"/>
</dbReference>
<dbReference type="SUPFAM" id="SSF56112">
    <property type="entry name" value="Protein kinase-like (PK-like)"/>
    <property type="match status" value="1"/>
</dbReference>
<dbReference type="InterPro" id="IPR000719">
    <property type="entry name" value="Prot_kinase_dom"/>
</dbReference>
<reference evidence="2" key="1">
    <citation type="submission" date="2023-10" db="EMBL/GenBank/DDBJ databases">
        <authorList>
            <person name="Chen Y."/>
            <person name="Shah S."/>
            <person name="Dougan E. K."/>
            <person name="Thang M."/>
            <person name="Chan C."/>
        </authorList>
    </citation>
    <scope>NUCLEOTIDE SEQUENCE [LARGE SCALE GENOMIC DNA]</scope>
</reference>
<dbReference type="PROSITE" id="PS00108">
    <property type="entry name" value="PROTEIN_KINASE_ST"/>
    <property type="match status" value="1"/>
</dbReference>
<accession>A0ABN9WF35</accession>
<dbReference type="Gene3D" id="1.10.510.10">
    <property type="entry name" value="Transferase(Phosphotransferase) domain 1"/>
    <property type="match status" value="1"/>
</dbReference>
<feature type="domain" description="Protein kinase" evidence="1">
    <location>
        <begin position="1"/>
        <end position="156"/>
    </location>
</feature>
<dbReference type="Pfam" id="PF00069">
    <property type="entry name" value="Pkinase"/>
    <property type="match status" value="1"/>
</dbReference>
<dbReference type="Proteomes" id="UP001189429">
    <property type="component" value="Unassembled WGS sequence"/>
</dbReference>
<gene>
    <name evidence="2" type="ORF">PCOR1329_LOCUS66735</name>
</gene>
<evidence type="ECO:0000259" key="1">
    <source>
        <dbReference type="PROSITE" id="PS50011"/>
    </source>
</evidence>
<dbReference type="PANTHER" id="PTHR24347">
    <property type="entry name" value="SERINE/THREONINE-PROTEIN KINASE"/>
    <property type="match status" value="1"/>
</dbReference>
<keyword evidence="3" id="KW-1185">Reference proteome</keyword>
<sequence>VIGQGLCGEVVLAYSRVGRRKYALKRIRKKNATWAKLQQLTEEVEIYLALDHPHIARLHNVYETEDNISLLTEYCEGGELYFSLQERGVYSDVDAAEAARQMLRAVGYLHAHKVVHRDLKLENFLYERKEADPNPHLKLIDFGFAKVWEDGTTPRR</sequence>
<protein>
    <recommendedName>
        <fullName evidence="1">Protein kinase domain-containing protein</fullName>
    </recommendedName>
</protein>
<evidence type="ECO:0000313" key="2">
    <source>
        <dbReference type="EMBL" id="CAK0885000.1"/>
    </source>
</evidence>